<name>C0BXX3_9FIRM</name>
<evidence type="ECO:0000313" key="8">
    <source>
        <dbReference type="EMBL" id="EEG75218.1"/>
    </source>
</evidence>
<feature type="transmembrane region" description="Helical" evidence="6">
    <location>
        <begin position="188"/>
        <end position="208"/>
    </location>
</feature>
<evidence type="ECO:0000256" key="4">
    <source>
        <dbReference type="ARBA" id="ARBA00022989"/>
    </source>
</evidence>
<dbReference type="Proteomes" id="UP000004893">
    <property type="component" value="Unassembled WGS sequence"/>
</dbReference>
<feature type="transmembrane region" description="Helical" evidence="6">
    <location>
        <begin position="355"/>
        <end position="377"/>
    </location>
</feature>
<feature type="transmembrane region" description="Helical" evidence="6">
    <location>
        <begin position="265"/>
        <end position="288"/>
    </location>
</feature>
<keyword evidence="4 6" id="KW-1133">Transmembrane helix</keyword>
<keyword evidence="5 6" id="KW-0472">Membrane</keyword>
<evidence type="ECO:0000313" key="9">
    <source>
        <dbReference type="Proteomes" id="UP000004893"/>
    </source>
</evidence>
<dbReference type="AlphaFoldDB" id="C0BXX3"/>
<comment type="caution">
    <text evidence="8">The sequence shown here is derived from an EMBL/GenBank/DDBJ whole genome shotgun (WGS) entry which is preliminary data.</text>
</comment>
<evidence type="ECO:0000256" key="1">
    <source>
        <dbReference type="ARBA" id="ARBA00004651"/>
    </source>
</evidence>
<proteinExistence type="predicted"/>
<feature type="transmembrane region" description="Helical" evidence="6">
    <location>
        <begin position="229"/>
        <end position="253"/>
    </location>
</feature>
<sequence length="384" mass="43233">MTVFRGFMIMVKRNLGMMFMYLVIFITIAVMVQTMTKGKGMEHFEEERLKVAVIDRDHGELARGLTEYLGERHDLVKVKDDKNVIQEKLFYRDIYYVVTIPEHFERVCLEEGEKLQTTKLPDTTSAFYVDQQISTFLNSVKVLTSAGYSIDEAVSDAAEAGKTESDVKLIDKNGNGGFAMPHSFLFQYMPYIILAVLCYTIGYIMMAFRKKDVRQRMLCSSISGRRQNMQMVAGFVVIGAGFWGICMLLPLVMYPGQFLNDPNNIYYMINSFLCVLVGLSIAFTIGVVVQEIAALNGIINVITLGMCFTCGVFVSLDVLGKGVRMFAQFLPLYWYEKVIGVLSVNTEFTKAQSEVIYKGFGIQLLFAAAILCVGLVLSKSKEQE</sequence>
<dbReference type="Pfam" id="PF12698">
    <property type="entry name" value="ABC2_membrane_3"/>
    <property type="match status" value="1"/>
</dbReference>
<dbReference type="PANTHER" id="PTHR30294">
    <property type="entry name" value="MEMBRANE COMPONENT OF ABC TRANSPORTER YHHJ-RELATED"/>
    <property type="match status" value="1"/>
</dbReference>
<accession>C0BXX3</accession>
<reference evidence="8" key="1">
    <citation type="submission" date="2009-02" db="EMBL/GenBank/DDBJ databases">
        <authorList>
            <person name="Fulton L."/>
            <person name="Clifton S."/>
            <person name="Fulton B."/>
            <person name="Xu J."/>
            <person name="Minx P."/>
            <person name="Pepin K.H."/>
            <person name="Johnson M."/>
            <person name="Bhonagiri V."/>
            <person name="Nash W.E."/>
            <person name="Mardis E.R."/>
            <person name="Wilson R.K."/>
        </authorList>
    </citation>
    <scope>NUCLEOTIDE SEQUENCE [LARGE SCALE GENOMIC DNA]</scope>
    <source>
        <strain evidence="8">DSM 15053</strain>
    </source>
</reference>
<dbReference type="InterPro" id="IPR013525">
    <property type="entry name" value="ABC2_TM"/>
</dbReference>
<evidence type="ECO:0000256" key="5">
    <source>
        <dbReference type="ARBA" id="ARBA00023136"/>
    </source>
</evidence>
<dbReference type="OrthoDB" id="9774039at2"/>
<dbReference type="HOGENOM" id="CLU_051632_1_0_9"/>
<evidence type="ECO:0000256" key="2">
    <source>
        <dbReference type="ARBA" id="ARBA00022475"/>
    </source>
</evidence>
<dbReference type="STRING" id="553973.CLOHYLEM_04660"/>
<comment type="subcellular location">
    <subcellularLocation>
        <location evidence="1">Cell membrane</location>
        <topology evidence="1">Multi-pass membrane protein</topology>
    </subcellularLocation>
</comment>
<dbReference type="PANTHER" id="PTHR30294:SF29">
    <property type="entry name" value="MULTIDRUG ABC TRANSPORTER PERMEASE YBHS-RELATED"/>
    <property type="match status" value="1"/>
</dbReference>
<organism evidence="8 9">
    <name type="scientific">[Clostridium] hylemonae DSM 15053</name>
    <dbReference type="NCBI Taxonomy" id="553973"/>
    <lineage>
        <taxon>Bacteria</taxon>
        <taxon>Bacillati</taxon>
        <taxon>Bacillota</taxon>
        <taxon>Clostridia</taxon>
        <taxon>Lachnospirales</taxon>
        <taxon>Lachnospiraceae</taxon>
    </lineage>
</organism>
<feature type="transmembrane region" description="Helical" evidence="6">
    <location>
        <begin position="295"/>
        <end position="316"/>
    </location>
</feature>
<dbReference type="eggNOG" id="COG0842">
    <property type="taxonomic scope" value="Bacteria"/>
</dbReference>
<keyword evidence="9" id="KW-1185">Reference proteome</keyword>
<evidence type="ECO:0000256" key="6">
    <source>
        <dbReference type="SAM" id="Phobius"/>
    </source>
</evidence>
<dbReference type="EMBL" id="ABYI02000014">
    <property type="protein sequence ID" value="EEG75218.1"/>
    <property type="molecule type" value="Genomic_DNA"/>
</dbReference>
<dbReference type="GO" id="GO:0005886">
    <property type="term" value="C:plasma membrane"/>
    <property type="evidence" value="ECO:0007669"/>
    <property type="project" value="UniProtKB-SubCell"/>
</dbReference>
<dbReference type="InterPro" id="IPR051449">
    <property type="entry name" value="ABC-2_transporter_component"/>
</dbReference>
<gene>
    <name evidence="8" type="ORF">CLOHYLEM_04660</name>
</gene>
<feature type="domain" description="ABC-2 type transporter transmembrane" evidence="7">
    <location>
        <begin position="17"/>
        <end position="374"/>
    </location>
</feature>
<dbReference type="RefSeq" id="WP_006441993.1">
    <property type="nucleotide sequence ID" value="NZ_CP036524.1"/>
</dbReference>
<dbReference type="GO" id="GO:0140359">
    <property type="term" value="F:ABC-type transporter activity"/>
    <property type="evidence" value="ECO:0007669"/>
    <property type="project" value="InterPro"/>
</dbReference>
<evidence type="ECO:0000259" key="7">
    <source>
        <dbReference type="Pfam" id="PF12698"/>
    </source>
</evidence>
<keyword evidence="2" id="KW-1003">Cell membrane</keyword>
<dbReference type="Gene3D" id="3.40.1710.10">
    <property type="entry name" value="abc type-2 transporter like domain"/>
    <property type="match status" value="1"/>
</dbReference>
<evidence type="ECO:0000256" key="3">
    <source>
        <dbReference type="ARBA" id="ARBA00022692"/>
    </source>
</evidence>
<protein>
    <recommendedName>
        <fullName evidence="7">ABC-2 type transporter transmembrane domain-containing protein</fullName>
    </recommendedName>
</protein>
<reference evidence="8" key="2">
    <citation type="submission" date="2013-06" db="EMBL/GenBank/DDBJ databases">
        <title>Draft genome sequence of Clostridium hylemonae (DSM 15053).</title>
        <authorList>
            <person name="Sudarsanam P."/>
            <person name="Ley R."/>
            <person name="Guruge J."/>
            <person name="Turnbaugh P.J."/>
            <person name="Mahowald M."/>
            <person name="Liep D."/>
            <person name="Gordon J."/>
        </authorList>
    </citation>
    <scope>NUCLEOTIDE SEQUENCE</scope>
    <source>
        <strain evidence="8">DSM 15053</strain>
    </source>
</reference>
<keyword evidence="3 6" id="KW-0812">Transmembrane</keyword>